<dbReference type="AlphaFoldDB" id="A0A4S3KDM2"/>
<dbReference type="RefSeq" id="WP_136258945.1">
    <property type="nucleotide sequence ID" value="NZ_MWIO01000032.1"/>
</dbReference>
<evidence type="ECO:0000256" key="1">
    <source>
        <dbReference type="ARBA" id="ARBA00006845"/>
    </source>
</evidence>
<dbReference type="Pfam" id="PF01337">
    <property type="entry name" value="Barstar"/>
    <property type="match status" value="1"/>
</dbReference>
<dbReference type="EMBL" id="MWIO01000032">
    <property type="protein sequence ID" value="THD06566.1"/>
    <property type="molecule type" value="Genomic_DNA"/>
</dbReference>
<name>A0A4S3KDM2_9GAMM</name>
<dbReference type="Proteomes" id="UP000306317">
    <property type="component" value="Unassembled WGS sequence"/>
</dbReference>
<protein>
    <submittedName>
        <fullName evidence="3">Barnase inhibitor</fullName>
    </submittedName>
</protein>
<proteinExistence type="inferred from homology"/>
<dbReference type="InterPro" id="IPR000468">
    <property type="entry name" value="Barstar"/>
</dbReference>
<evidence type="ECO:0000313" key="4">
    <source>
        <dbReference type="Proteomes" id="UP000306317"/>
    </source>
</evidence>
<gene>
    <name evidence="3" type="ORF">B1991_12080</name>
</gene>
<organism evidence="3 4">
    <name type="scientific">Rhodanobacter lindaniclasticus</name>
    <dbReference type="NCBI Taxonomy" id="75310"/>
    <lineage>
        <taxon>Bacteria</taxon>
        <taxon>Pseudomonadati</taxon>
        <taxon>Pseudomonadota</taxon>
        <taxon>Gammaproteobacteria</taxon>
        <taxon>Lysobacterales</taxon>
        <taxon>Rhodanobacteraceae</taxon>
        <taxon>Rhodanobacter</taxon>
    </lineage>
</organism>
<comment type="similarity">
    <text evidence="1">Belongs to the barstar family.</text>
</comment>
<comment type="caution">
    <text evidence="3">The sequence shown here is derived from an EMBL/GenBank/DDBJ whole genome shotgun (WGS) entry which is preliminary data.</text>
</comment>
<evidence type="ECO:0000313" key="3">
    <source>
        <dbReference type="EMBL" id="THD06566.1"/>
    </source>
</evidence>
<dbReference type="Gene3D" id="3.30.370.10">
    <property type="entry name" value="Barstar-like"/>
    <property type="match status" value="1"/>
</dbReference>
<evidence type="ECO:0000259" key="2">
    <source>
        <dbReference type="Pfam" id="PF01337"/>
    </source>
</evidence>
<dbReference type="SUPFAM" id="SSF52038">
    <property type="entry name" value="Barstar-related"/>
    <property type="match status" value="1"/>
</dbReference>
<sequence>MSADRFDLDLTRPAQSGVYFVGIDDLDRLSRAAAKADLCVCRTDLAGCHDKDELLRRLAASLQLPATFGHNWDALADCLRDLGWLPAWGHVLLFAHTDDLRTAAGHDYEILLGVLDDAATFGEEHDRPWFAFLALPDSAFEHAHPSA</sequence>
<feature type="domain" description="Barstar (barnase inhibitor)" evidence="2">
    <location>
        <begin position="40"/>
        <end position="133"/>
    </location>
</feature>
<dbReference type="CDD" id="cd05141">
    <property type="entry name" value="Barstar_evA4336-like"/>
    <property type="match status" value="1"/>
</dbReference>
<keyword evidence="4" id="KW-1185">Reference proteome</keyword>
<accession>A0A4S3KDM2</accession>
<reference evidence="3 4" key="1">
    <citation type="submission" date="2017-02" db="EMBL/GenBank/DDBJ databases">
        <title>Whole genome sequencing of Rhodanobacter lindaniclasticus DSM 17932.</title>
        <authorList>
            <person name="Kumar S."/>
            <person name="Patil P."/>
            <person name="Patil P.B."/>
        </authorList>
    </citation>
    <scope>NUCLEOTIDE SEQUENCE [LARGE SCALE GENOMIC DNA]</scope>
    <source>
        <strain evidence="3 4">DSM 17932</strain>
    </source>
</reference>
<dbReference type="OrthoDB" id="7575400at2"/>
<dbReference type="InterPro" id="IPR035905">
    <property type="entry name" value="Barstar-like_sf"/>
</dbReference>